<dbReference type="HOGENOM" id="CLU_034545_3_1_9"/>
<keyword evidence="3" id="KW-1185">Reference proteome</keyword>
<dbReference type="CDD" id="cd00143">
    <property type="entry name" value="PP2Cc"/>
    <property type="match status" value="1"/>
</dbReference>
<dbReference type="Pfam" id="PF13672">
    <property type="entry name" value="PP2C_2"/>
    <property type="match status" value="1"/>
</dbReference>
<dbReference type="AlphaFoldDB" id="H3NPU9"/>
<feature type="domain" description="PPM-type phosphatase" evidence="1">
    <location>
        <begin position="4"/>
        <end position="255"/>
    </location>
</feature>
<accession>H3NPU9</accession>
<dbReference type="SMART" id="SM00331">
    <property type="entry name" value="PP2C_SIG"/>
    <property type="match status" value="1"/>
</dbReference>
<dbReference type="SUPFAM" id="SSF81606">
    <property type="entry name" value="PP2C-like"/>
    <property type="match status" value="1"/>
</dbReference>
<evidence type="ECO:0000259" key="1">
    <source>
        <dbReference type="PROSITE" id="PS51746"/>
    </source>
</evidence>
<dbReference type="RefSeq" id="WP_005398886.1">
    <property type="nucleotide sequence ID" value="NZ_JH601088.1"/>
</dbReference>
<dbReference type="PANTHER" id="PTHR47992">
    <property type="entry name" value="PROTEIN PHOSPHATASE"/>
    <property type="match status" value="1"/>
</dbReference>
<dbReference type="PROSITE" id="PS51746">
    <property type="entry name" value="PPM_2"/>
    <property type="match status" value="1"/>
</dbReference>
<dbReference type="Proteomes" id="UP000004191">
    <property type="component" value="Unassembled WGS sequence"/>
</dbReference>
<dbReference type="EMBL" id="AGEI01000024">
    <property type="protein sequence ID" value="EHR33327.1"/>
    <property type="molecule type" value="Genomic_DNA"/>
</dbReference>
<reference evidence="2 3" key="1">
    <citation type="submission" date="2012-01" db="EMBL/GenBank/DDBJ databases">
        <title>The Genome Sequence of Helcococcus kunzii ATCC 51366.</title>
        <authorList>
            <consortium name="The Broad Institute Genome Sequencing Platform"/>
            <person name="Earl A."/>
            <person name="Ward D."/>
            <person name="Feldgarden M."/>
            <person name="Gevers D."/>
            <person name="Huys G."/>
            <person name="Young S.K."/>
            <person name="Zeng Q."/>
            <person name="Gargeya S."/>
            <person name="Fitzgerald M."/>
            <person name="Haas B."/>
            <person name="Abouelleil A."/>
            <person name="Alvarado L."/>
            <person name="Arachchi H.M."/>
            <person name="Berlin A."/>
            <person name="Chapman S.B."/>
            <person name="Gearin G."/>
            <person name="Goldberg J."/>
            <person name="Griggs A."/>
            <person name="Gujja S."/>
            <person name="Hansen M."/>
            <person name="Heiman D."/>
            <person name="Howarth C."/>
            <person name="Larimer J."/>
            <person name="Lui A."/>
            <person name="MacDonald P.J.P."/>
            <person name="McCowen C."/>
            <person name="Montmayeur A."/>
            <person name="Murphy C."/>
            <person name="Neiman D."/>
            <person name="Pearson M."/>
            <person name="Priest M."/>
            <person name="Roberts A."/>
            <person name="Saif S."/>
            <person name="Shea T."/>
            <person name="Sisk P."/>
            <person name="Stolte C."/>
            <person name="Sykes S."/>
            <person name="Wortman J."/>
            <person name="Nusbaum C."/>
            <person name="Birren B."/>
        </authorList>
    </citation>
    <scope>NUCLEOTIDE SEQUENCE [LARGE SCALE GENOMIC DNA]</scope>
    <source>
        <strain evidence="2 3">ATCC 51366</strain>
    </source>
</reference>
<dbReference type="Gene3D" id="3.60.40.10">
    <property type="entry name" value="PPM-type phosphatase domain"/>
    <property type="match status" value="1"/>
</dbReference>
<dbReference type="eggNOG" id="COG0631">
    <property type="taxonomic scope" value="Bacteria"/>
</dbReference>
<dbReference type="GeneID" id="96999335"/>
<protein>
    <recommendedName>
        <fullName evidence="1">PPM-type phosphatase domain-containing protein</fullName>
    </recommendedName>
</protein>
<proteinExistence type="predicted"/>
<evidence type="ECO:0000313" key="2">
    <source>
        <dbReference type="EMBL" id="EHR33327.1"/>
    </source>
</evidence>
<dbReference type="InterPro" id="IPR036457">
    <property type="entry name" value="PPM-type-like_dom_sf"/>
</dbReference>
<gene>
    <name evidence="2" type="ORF">HMPREF9709_01371</name>
</gene>
<dbReference type="SMART" id="SM00332">
    <property type="entry name" value="PP2Cc"/>
    <property type="match status" value="1"/>
</dbReference>
<dbReference type="GO" id="GO:0004722">
    <property type="term" value="F:protein serine/threonine phosphatase activity"/>
    <property type="evidence" value="ECO:0007669"/>
    <property type="project" value="InterPro"/>
</dbReference>
<dbReference type="PATRIC" id="fig|883114.3.peg.1363"/>
<evidence type="ECO:0000313" key="3">
    <source>
        <dbReference type="Proteomes" id="UP000004191"/>
    </source>
</evidence>
<dbReference type="InterPro" id="IPR015655">
    <property type="entry name" value="PP2C"/>
</dbReference>
<sequence length="256" mass="28943">MKVIISAHTDKGNIKDTNQDSYLVRNLDVNNRNFVVAAIADGMGGHSQGELASSSIINAIKTWSVSVLPNMIFNGLDDQNFKNAVKNLIDKKNSDIKFYGKKNNITIGSTLTLLLLTDDRYYIANVGDTRAYEITDNNIRIITKDQTLVQREVDRGIITKEQAKTDERKSVLLQSIGTSIEVYPDFYFGDTRKDTVFLLCSDGFRHEISNYEILNMLSPSNNISENEMKNNLVELIELNKQRQERDNITALSILIK</sequence>
<dbReference type="OrthoDB" id="9801841at2"/>
<comment type="caution">
    <text evidence="2">The sequence shown here is derived from an EMBL/GenBank/DDBJ whole genome shotgun (WGS) entry which is preliminary data.</text>
</comment>
<organism evidence="2 3">
    <name type="scientific">Helcococcus kunzii ATCC 51366</name>
    <dbReference type="NCBI Taxonomy" id="883114"/>
    <lineage>
        <taxon>Bacteria</taxon>
        <taxon>Bacillati</taxon>
        <taxon>Bacillota</taxon>
        <taxon>Tissierellia</taxon>
        <taxon>Tissierellales</taxon>
        <taxon>Peptoniphilaceae</taxon>
        <taxon>Helcococcus</taxon>
    </lineage>
</organism>
<dbReference type="InterPro" id="IPR001932">
    <property type="entry name" value="PPM-type_phosphatase-like_dom"/>
</dbReference>
<name>H3NPU9_9FIRM</name>
<dbReference type="STRING" id="883114.HMPREF9709_01371"/>